<dbReference type="AlphaFoldDB" id="A0A432VPK8"/>
<dbReference type="SUPFAM" id="SSF53067">
    <property type="entry name" value="Actin-like ATPase domain"/>
    <property type="match status" value="1"/>
</dbReference>
<sequence length="339" mass="38188">MSLLSKLSLGKRSDHVFALGVGDTVLTLAALEACKADETSELLINDRYWKLVESDTVEVMGGNFSEALTSLLLRHKHLGFKKASIQMVLSSELVSQVTVDRPDLPPSDIAASLQWSLRDLINIPATDMLVDYFDPPVPGAANQINVVAASREFVEPMVLILHDFGFKIKGIIHSDLVFAAWPEKNKRLMLVTQLPRERAQLHIIANGKWFITRRLRYTFDLINMEPDDTKLIESLALELQRLLDYYSGPMRQEHLNEVELVLHNPRADELREALSQQLGVQVNMSPYPDWAREHVKLDYVNSLAIAGLQWMLREEESVIADGPRQPARQEPTFAGKASA</sequence>
<dbReference type="OrthoDB" id="5296002at2"/>
<dbReference type="Gene3D" id="3.30.1490.300">
    <property type="match status" value="1"/>
</dbReference>
<dbReference type="InterPro" id="IPR043129">
    <property type="entry name" value="ATPase_NBD"/>
</dbReference>
<protein>
    <recommendedName>
        <fullName evidence="3">MSHA biogenesis protein MshI</fullName>
    </recommendedName>
</protein>
<reference evidence="1 2" key="1">
    <citation type="journal article" date="2011" name="Front. Microbiol.">
        <title>Genomic signatures of strain selection and enhancement in Bacillus atrophaeus var. globigii, a historical biowarfare simulant.</title>
        <authorList>
            <person name="Gibbons H.S."/>
            <person name="Broomall S.M."/>
            <person name="McNew L.A."/>
            <person name="Daligault H."/>
            <person name="Chapman C."/>
            <person name="Bruce D."/>
            <person name="Karavis M."/>
            <person name="Krepps M."/>
            <person name="McGregor P.A."/>
            <person name="Hong C."/>
            <person name="Park K.H."/>
            <person name="Akmal A."/>
            <person name="Feldman A."/>
            <person name="Lin J.S."/>
            <person name="Chang W.E."/>
            <person name="Higgs B.W."/>
            <person name="Demirev P."/>
            <person name="Lindquist J."/>
            <person name="Liem A."/>
            <person name="Fochler E."/>
            <person name="Read T.D."/>
            <person name="Tapia R."/>
            <person name="Johnson S."/>
            <person name="Bishop-Lilly K.A."/>
            <person name="Detter C."/>
            <person name="Han C."/>
            <person name="Sozhamannan S."/>
            <person name="Rosenzweig C.N."/>
            <person name="Skowronski E.W."/>
        </authorList>
    </citation>
    <scope>NUCLEOTIDE SEQUENCE [LARGE SCALE GENOMIC DNA]</scope>
    <source>
        <strain evidence="1 2">AK5</strain>
    </source>
</reference>
<gene>
    <name evidence="1" type="ORF">CWE06_11955</name>
</gene>
<name>A0A432VPK8_9GAMM</name>
<dbReference type="RefSeq" id="WP_126794593.1">
    <property type="nucleotide sequence ID" value="NZ_PIPI01000012.1"/>
</dbReference>
<evidence type="ECO:0000313" key="2">
    <source>
        <dbReference type="Proteomes" id="UP000288212"/>
    </source>
</evidence>
<proteinExistence type="predicted"/>
<dbReference type="Proteomes" id="UP000288212">
    <property type="component" value="Unassembled WGS sequence"/>
</dbReference>
<evidence type="ECO:0000313" key="1">
    <source>
        <dbReference type="EMBL" id="RUO18082.1"/>
    </source>
</evidence>
<organism evidence="1 2">
    <name type="scientific">Aliidiomarina haloalkalitolerans</name>
    <dbReference type="NCBI Taxonomy" id="859059"/>
    <lineage>
        <taxon>Bacteria</taxon>
        <taxon>Pseudomonadati</taxon>
        <taxon>Pseudomonadota</taxon>
        <taxon>Gammaproteobacteria</taxon>
        <taxon>Alteromonadales</taxon>
        <taxon>Idiomarinaceae</taxon>
        <taxon>Aliidiomarina</taxon>
    </lineage>
</organism>
<dbReference type="Gene3D" id="3.30.420.40">
    <property type="match status" value="2"/>
</dbReference>
<accession>A0A432VPK8</accession>
<keyword evidence="2" id="KW-1185">Reference proteome</keyword>
<evidence type="ECO:0008006" key="3">
    <source>
        <dbReference type="Google" id="ProtNLM"/>
    </source>
</evidence>
<dbReference type="EMBL" id="PIPI01000012">
    <property type="protein sequence ID" value="RUO18082.1"/>
    <property type="molecule type" value="Genomic_DNA"/>
</dbReference>
<comment type="caution">
    <text evidence="1">The sequence shown here is derived from an EMBL/GenBank/DDBJ whole genome shotgun (WGS) entry which is preliminary data.</text>
</comment>